<name>W1P594_AMBTC</name>
<protein>
    <recommendedName>
        <fullName evidence="1">DUF7788 domain-containing protein</fullName>
    </recommendedName>
</protein>
<dbReference type="HOGENOM" id="CLU_164483_0_0_1"/>
<feature type="domain" description="DUF7788" evidence="1">
    <location>
        <begin position="1"/>
        <end position="67"/>
    </location>
</feature>
<dbReference type="AlphaFoldDB" id="W1P594"/>
<keyword evidence="3" id="KW-1185">Reference proteome</keyword>
<evidence type="ECO:0000313" key="3">
    <source>
        <dbReference type="Proteomes" id="UP000017836"/>
    </source>
</evidence>
<dbReference type="PANTHER" id="PTHR31373">
    <property type="entry name" value="OS06G0652100 PROTEIN"/>
    <property type="match status" value="1"/>
</dbReference>
<dbReference type="STRING" id="13333.W1P594"/>
<dbReference type="OMA" id="RIMEWGM"/>
<dbReference type="Gramene" id="ERN02135">
    <property type="protein sequence ID" value="ERN02135"/>
    <property type="gene ID" value="AMTR_s00045p00177740"/>
</dbReference>
<dbReference type="EMBL" id="KI394661">
    <property type="protein sequence ID" value="ERN02135.1"/>
    <property type="molecule type" value="Genomic_DNA"/>
</dbReference>
<dbReference type="Pfam" id="PF25043">
    <property type="entry name" value="DUF7788"/>
    <property type="match status" value="1"/>
</dbReference>
<dbReference type="Proteomes" id="UP000017836">
    <property type="component" value="Unassembled WGS sequence"/>
</dbReference>
<proteinExistence type="predicted"/>
<reference evidence="3" key="1">
    <citation type="journal article" date="2013" name="Science">
        <title>The Amborella genome and the evolution of flowering plants.</title>
        <authorList>
            <consortium name="Amborella Genome Project"/>
        </authorList>
    </citation>
    <scope>NUCLEOTIDE SEQUENCE [LARGE SCALE GENOMIC DNA]</scope>
</reference>
<dbReference type="InterPro" id="IPR011205">
    <property type="entry name" value="UCP015417_vWA"/>
</dbReference>
<evidence type="ECO:0000259" key="1">
    <source>
        <dbReference type="Pfam" id="PF25043"/>
    </source>
</evidence>
<gene>
    <name evidence="2" type="ORF">AMTR_s00045p00177740</name>
</gene>
<evidence type="ECO:0000313" key="2">
    <source>
        <dbReference type="EMBL" id="ERN02135.1"/>
    </source>
</evidence>
<dbReference type="PANTHER" id="PTHR31373:SF27">
    <property type="entry name" value="TROVE DOMAIN-CONTAINING PROTEIN"/>
    <property type="match status" value="1"/>
</dbReference>
<organism evidence="2 3">
    <name type="scientific">Amborella trichopoda</name>
    <dbReference type="NCBI Taxonomy" id="13333"/>
    <lineage>
        <taxon>Eukaryota</taxon>
        <taxon>Viridiplantae</taxon>
        <taxon>Streptophyta</taxon>
        <taxon>Embryophyta</taxon>
        <taxon>Tracheophyta</taxon>
        <taxon>Spermatophyta</taxon>
        <taxon>Magnoliopsida</taxon>
        <taxon>Amborellales</taxon>
        <taxon>Amborellaceae</taxon>
        <taxon>Amborella</taxon>
    </lineage>
</organism>
<sequence>MEVCVALGLLVSDLSAKPWKGTVITFSNEPQIHKIQGKTIFERRKFVESMDWGHNTNFQKIFDLLLRS</sequence>
<dbReference type="InterPro" id="IPR056690">
    <property type="entry name" value="DUF7788"/>
</dbReference>
<accession>W1P594</accession>